<evidence type="ECO:0000313" key="4">
    <source>
        <dbReference type="Proteomes" id="UP000004713"/>
    </source>
</evidence>
<organism evidence="3 4">
    <name type="scientific">Bacteroides stercoris ATCC 43183</name>
    <dbReference type="NCBI Taxonomy" id="449673"/>
    <lineage>
        <taxon>Bacteria</taxon>
        <taxon>Pseudomonadati</taxon>
        <taxon>Bacteroidota</taxon>
        <taxon>Bacteroidia</taxon>
        <taxon>Bacteroidales</taxon>
        <taxon>Bacteroidaceae</taxon>
        <taxon>Bacteroides</taxon>
    </lineage>
</organism>
<dbReference type="EMBL" id="ABFZ02000022">
    <property type="protein sequence ID" value="EDS14043.1"/>
    <property type="molecule type" value="Genomic_DNA"/>
</dbReference>
<feature type="chain" id="PRO_5002752998" description="DUF6562 domain-containing protein" evidence="1">
    <location>
        <begin position="26"/>
        <end position="336"/>
    </location>
</feature>
<dbReference type="InterPro" id="IPR046692">
    <property type="entry name" value="DUF6562"/>
</dbReference>
<sequence>MKKNIYLPFVKSICLLLLLPALITACSLYEHPELTEDGEPGIDPTEVNINIDLSLQLKPEAENGAENKLLTRADAGHRHRIIVDAYQNRILSKRQIIYKDITDAPQLNAEISMKLHARDYQLVIWADYVGIDSDEDLYYNTTTLAPVISPETYRGNTEYKDVLYSCQDLNLSKYRNQWNASITLNPEMKRPTARYELIANDVEKFMTDGAKAGDKYNLRVRYLGFYNTGFHTLDGVSKHGLQYITFNRTLTVPAAGTKEISAAFDYVFVPENGEIPIAVELLDSKEKLLARTYLTIACKEGDRIVKHSNFLTADPSGGIGIDPGFDGTIDEDLIVE</sequence>
<dbReference type="Pfam" id="PF20200">
    <property type="entry name" value="DUF6562"/>
    <property type="match status" value="1"/>
</dbReference>
<dbReference type="eggNOG" id="ENOG5030BYH">
    <property type="taxonomic scope" value="Bacteria"/>
</dbReference>
<proteinExistence type="predicted"/>
<dbReference type="RefSeq" id="WP_005657240.1">
    <property type="nucleotide sequence ID" value="NZ_CP102262.1"/>
</dbReference>
<gene>
    <name evidence="3" type="ORF">BACSTE_03186</name>
</gene>
<dbReference type="AlphaFoldDB" id="B0NUK0"/>
<reference evidence="3 4" key="2">
    <citation type="submission" date="2007-11" db="EMBL/GenBank/DDBJ databases">
        <authorList>
            <person name="Fulton L."/>
            <person name="Clifton S."/>
            <person name="Fulton B."/>
            <person name="Xu J."/>
            <person name="Minx P."/>
            <person name="Pepin K.H."/>
            <person name="Johnson M."/>
            <person name="Thiruvilangam P."/>
            <person name="Bhonagiri V."/>
            <person name="Nash W.E."/>
            <person name="Mardis E.R."/>
            <person name="Wilson R.K."/>
        </authorList>
    </citation>
    <scope>NUCLEOTIDE SEQUENCE [LARGE SCALE GENOMIC DNA]</scope>
    <source>
        <strain evidence="3 4">ATCC 43183</strain>
    </source>
</reference>
<accession>B0NUK0</accession>
<evidence type="ECO:0000313" key="3">
    <source>
        <dbReference type="EMBL" id="EDS14043.1"/>
    </source>
</evidence>
<keyword evidence="1" id="KW-0732">Signal</keyword>
<evidence type="ECO:0000259" key="2">
    <source>
        <dbReference type="Pfam" id="PF20200"/>
    </source>
</evidence>
<dbReference type="PROSITE" id="PS51257">
    <property type="entry name" value="PROKAR_LIPOPROTEIN"/>
    <property type="match status" value="1"/>
</dbReference>
<evidence type="ECO:0000256" key="1">
    <source>
        <dbReference type="SAM" id="SignalP"/>
    </source>
</evidence>
<dbReference type="GeneID" id="31798373"/>
<feature type="domain" description="DUF6562" evidence="2">
    <location>
        <begin position="44"/>
        <end position="330"/>
    </location>
</feature>
<protein>
    <recommendedName>
        <fullName evidence="2">DUF6562 domain-containing protein</fullName>
    </recommendedName>
</protein>
<dbReference type="HOGENOM" id="CLU_064239_0_0_10"/>
<feature type="signal peptide" evidence="1">
    <location>
        <begin position="1"/>
        <end position="25"/>
    </location>
</feature>
<comment type="caution">
    <text evidence="3">The sequence shown here is derived from an EMBL/GenBank/DDBJ whole genome shotgun (WGS) entry which is preliminary data.</text>
</comment>
<name>B0NUK0_BACSE</name>
<dbReference type="Proteomes" id="UP000004713">
    <property type="component" value="Unassembled WGS sequence"/>
</dbReference>
<reference evidence="3 4" key="1">
    <citation type="submission" date="2007-11" db="EMBL/GenBank/DDBJ databases">
        <title>Draft genome sequence of Bacteroides stercoris(ATCC 43183).</title>
        <authorList>
            <person name="Sudarsanam P."/>
            <person name="Ley R."/>
            <person name="Guruge J."/>
            <person name="Turnbaugh P.J."/>
            <person name="Mahowald M."/>
            <person name="Liep D."/>
            <person name="Gordon J."/>
        </authorList>
    </citation>
    <scope>NUCLEOTIDE SEQUENCE [LARGE SCALE GENOMIC DNA]</scope>
    <source>
        <strain evidence="3 4">ATCC 43183</strain>
    </source>
</reference>